<comment type="similarity">
    <text evidence="2">Belongs to the MoaE family.</text>
</comment>
<dbReference type="SUPFAM" id="SSF54690">
    <property type="entry name" value="Molybdopterin synthase subunit MoaE"/>
    <property type="match status" value="1"/>
</dbReference>
<dbReference type="CDD" id="cd00756">
    <property type="entry name" value="MoaE"/>
    <property type="match status" value="1"/>
</dbReference>
<dbReference type="EC" id="2.8.1.12" evidence="3"/>
<evidence type="ECO:0000313" key="12">
    <source>
        <dbReference type="EMBL" id="SDM44960.1"/>
    </source>
</evidence>
<dbReference type="Proteomes" id="UP000199226">
    <property type="component" value="Unassembled WGS sequence"/>
</dbReference>
<proteinExistence type="inferred from homology"/>
<dbReference type="GO" id="GO:0006777">
    <property type="term" value="P:Mo-molybdopterin cofactor biosynthetic process"/>
    <property type="evidence" value="ECO:0007669"/>
    <property type="project" value="UniProtKB-KW"/>
</dbReference>
<dbReference type="InterPro" id="IPR003448">
    <property type="entry name" value="Mopterin_biosynth_MoaE"/>
</dbReference>
<evidence type="ECO:0000256" key="7">
    <source>
        <dbReference type="ARBA" id="ARBA00029745"/>
    </source>
</evidence>
<dbReference type="AlphaFoldDB" id="A0A1G9TBF6"/>
<organism evidence="12 13">
    <name type="scientific">Daejeonella rubra</name>
    <dbReference type="NCBI Taxonomy" id="990371"/>
    <lineage>
        <taxon>Bacteria</taxon>
        <taxon>Pseudomonadati</taxon>
        <taxon>Bacteroidota</taxon>
        <taxon>Sphingobacteriia</taxon>
        <taxon>Sphingobacteriales</taxon>
        <taxon>Sphingobacteriaceae</taxon>
        <taxon>Daejeonella</taxon>
    </lineage>
</organism>
<accession>A0A1G9TBF6</accession>
<keyword evidence="5" id="KW-0501">Molybdenum cofactor biosynthesis</keyword>
<evidence type="ECO:0000256" key="6">
    <source>
        <dbReference type="ARBA" id="ARBA00026066"/>
    </source>
</evidence>
<protein>
    <recommendedName>
        <fullName evidence="4">Molybdopterin synthase catalytic subunit</fullName>
        <ecNumber evidence="3">2.8.1.12</ecNumber>
    </recommendedName>
    <alternativeName>
        <fullName evidence="9">MPT synthase subunit 2</fullName>
    </alternativeName>
    <alternativeName>
        <fullName evidence="7">Molybdenum cofactor biosynthesis protein E</fullName>
    </alternativeName>
    <alternativeName>
        <fullName evidence="8">Molybdopterin-converting factor large subunit</fullName>
    </alternativeName>
    <alternativeName>
        <fullName evidence="10">Molybdopterin-converting factor subunit 2</fullName>
    </alternativeName>
</protein>
<dbReference type="STRING" id="990371.SAMN05421813_11287"/>
<gene>
    <name evidence="12" type="ORF">SAMN05421813_11287</name>
</gene>
<comment type="subunit">
    <text evidence="6">Heterotetramer of 2 MoaD subunits and 2 MoaE subunits. Also stable as homodimer. The enzyme changes between these two forms during catalysis.</text>
</comment>
<evidence type="ECO:0000256" key="11">
    <source>
        <dbReference type="ARBA" id="ARBA00049878"/>
    </source>
</evidence>
<evidence type="ECO:0000256" key="3">
    <source>
        <dbReference type="ARBA" id="ARBA00011950"/>
    </source>
</evidence>
<evidence type="ECO:0000256" key="8">
    <source>
        <dbReference type="ARBA" id="ARBA00030407"/>
    </source>
</evidence>
<dbReference type="PANTHER" id="PTHR23404">
    <property type="entry name" value="MOLYBDOPTERIN SYNTHASE RELATED"/>
    <property type="match status" value="1"/>
</dbReference>
<evidence type="ECO:0000256" key="5">
    <source>
        <dbReference type="ARBA" id="ARBA00023150"/>
    </source>
</evidence>
<dbReference type="InterPro" id="IPR036563">
    <property type="entry name" value="MoaE_sf"/>
</dbReference>
<evidence type="ECO:0000256" key="10">
    <source>
        <dbReference type="ARBA" id="ARBA00032474"/>
    </source>
</evidence>
<dbReference type="Gene3D" id="3.90.1170.40">
    <property type="entry name" value="Molybdopterin biosynthesis MoaE subunit"/>
    <property type="match status" value="1"/>
</dbReference>
<evidence type="ECO:0000256" key="4">
    <source>
        <dbReference type="ARBA" id="ARBA00013858"/>
    </source>
</evidence>
<evidence type="ECO:0000313" key="13">
    <source>
        <dbReference type="Proteomes" id="UP000199226"/>
    </source>
</evidence>
<dbReference type="Pfam" id="PF02391">
    <property type="entry name" value="MoaE"/>
    <property type="match status" value="1"/>
</dbReference>
<keyword evidence="13" id="KW-1185">Reference proteome</keyword>
<sequence length="160" mass="17958">MESPVGKKINSSGMSERKPKNIFQQGAIPATFIAESIQKHSSQTAIGGHSIFLGQVRADETENGKVKSIDFTAFEDMAQEKMHLIREDIFAKYPLTCMHVHHSLGEVQAGEICLFVFTSSAHRKAAMDACEETVERLKAELPVWGREIMENESHQWKVNK</sequence>
<comment type="pathway">
    <text evidence="1">Cofactor biosynthesis; molybdopterin biosynthesis.</text>
</comment>
<reference evidence="13" key="1">
    <citation type="submission" date="2016-10" db="EMBL/GenBank/DDBJ databases">
        <authorList>
            <person name="Varghese N."/>
            <person name="Submissions S."/>
        </authorList>
    </citation>
    <scope>NUCLEOTIDE SEQUENCE [LARGE SCALE GENOMIC DNA]</scope>
    <source>
        <strain evidence="13">DSM 24536</strain>
    </source>
</reference>
<comment type="catalytic activity">
    <reaction evidence="11">
        <text>2 [molybdopterin-synthase sulfur-carrier protein]-C-terminal-Gly-aminoethanethioate + cyclic pyranopterin phosphate + H2O = molybdopterin + 2 [molybdopterin-synthase sulfur-carrier protein]-C-terminal Gly-Gly + 2 H(+)</text>
        <dbReference type="Rhea" id="RHEA:26333"/>
        <dbReference type="Rhea" id="RHEA-COMP:12202"/>
        <dbReference type="Rhea" id="RHEA-COMP:19907"/>
        <dbReference type="ChEBI" id="CHEBI:15377"/>
        <dbReference type="ChEBI" id="CHEBI:15378"/>
        <dbReference type="ChEBI" id="CHEBI:58698"/>
        <dbReference type="ChEBI" id="CHEBI:59648"/>
        <dbReference type="ChEBI" id="CHEBI:90778"/>
        <dbReference type="ChEBI" id="CHEBI:232372"/>
        <dbReference type="EC" id="2.8.1.12"/>
    </reaction>
</comment>
<dbReference type="EMBL" id="FNHH01000012">
    <property type="protein sequence ID" value="SDM44960.1"/>
    <property type="molecule type" value="Genomic_DNA"/>
</dbReference>
<dbReference type="GO" id="GO:0030366">
    <property type="term" value="F:molybdopterin synthase activity"/>
    <property type="evidence" value="ECO:0007669"/>
    <property type="project" value="UniProtKB-EC"/>
</dbReference>
<evidence type="ECO:0000256" key="9">
    <source>
        <dbReference type="ARBA" id="ARBA00030781"/>
    </source>
</evidence>
<name>A0A1G9TBF6_9SPHI</name>
<evidence type="ECO:0000256" key="2">
    <source>
        <dbReference type="ARBA" id="ARBA00005426"/>
    </source>
</evidence>
<evidence type="ECO:0000256" key="1">
    <source>
        <dbReference type="ARBA" id="ARBA00005046"/>
    </source>
</evidence>